<evidence type="ECO:0000313" key="3">
    <source>
        <dbReference type="Proteomes" id="UP001189429"/>
    </source>
</evidence>
<dbReference type="EMBL" id="CAUYUJ010015910">
    <property type="protein sequence ID" value="CAK0859524.1"/>
    <property type="molecule type" value="Genomic_DNA"/>
</dbReference>
<name>A0ABN9UJY6_9DINO</name>
<protein>
    <submittedName>
        <fullName evidence="2">Uncharacterized protein</fullName>
    </submittedName>
</protein>
<comment type="caution">
    <text evidence="2">The sequence shown here is derived from an EMBL/GenBank/DDBJ whole genome shotgun (WGS) entry which is preliminary data.</text>
</comment>
<evidence type="ECO:0000256" key="1">
    <source>
        <dbReference type="SAM" id="MobiDB-lite"/>
    </source>
</evidence>
<reference evidence="2" key="1">
    <citation type="submission" date="2023-10" db="EMBL/GenBank/DDBJ databases">
        <authorList>
            <person name="Chen Y."/>
            <person name="Shah S."/>
            <person name="Dougan E. K."/>
            <person name="Thang M."/>
            <person name="Chan C."/>
        </authorList>
    </citation>
    <scope>NUCLEOTIDE SEQUENCE [LARGE SCALE GENOMIC DNA]</scope>
</reference>
<proteinExistence type="predicted"/>
<sequence length="244" mass="25378">MRLFSYLTAGAFDASVPLAVIVVENVSTFADLARGARGFSAAHACDHNRCPGAREWSSACAAVQECSDCPQCRHTWQGSSAATRAAEPTTTTNTATFSSALVFSLLNFGQVCADVGTLDVTEETMCSGTALQSFGLEDKTFWSVPGLGFNGCAYNTESDIVFWSNSIGSFEGNQNLRFICIGQTTTSTTSTATTSSTATLTMTTASSTITSATSMTNTSRTLTSSSTSISSGTVTSSSTATTCQ</sequence>
<dbReference type="Proteomes" id="UP001189429">
    <property type="component" value="Unassembled WGS sequence"/>
</dbReference>
<keyword evidence="3" id="KW-1185">Reference proteome</keyword>
<accession>A0ABN9UJY6</accession>
<feature type="region of interest" description="Disordered" evidence="1">
    <location>
        <begin position="219"/>
        <end position="244"/>
    </location>
</feature>
<gene>
    <name evidence="2" type="ORF">PCOR1329_LOCUS48861</name>
</gene>
<evidence type="ECO:0000313" key="2">
    <source>
        <dbReference type="EMBL" id="CAK0859524.1"/>
    </source>
</evidence>
<organism evidence="2 3">
    <name type="scientific">Prorocentrum cordatum</name>
    <dbReference type="NCBI Taxonomy" id="2364126"/>
    <lineage>
        <taxon>Eukaryota</taxon>
        <taxon>Sar</taxon>
        <taxon>Alveolata</taxon>
        <taxon>Dinophyceae</taxon>
        <taxon>Prorocentrales</taxon>
        <taxon>Prorocentraceae</taxon>
        <taxon>Prorocentrum</taxon>
    </lineage>
</organism>